<keyword evidence="2" id="KW-0732">Signal</keyword>
<dbReference type="PANTHER" id="PTHR40446:SF2">
    <property type="entry name" value="N-ACETYLGLUCOSAMINE-1-PHOSPHODIESTER ALPHA-N-ACETYLGLUCOSAMINIDASE"/>
    <property type="match status" value="1"/>
</dbReference>
<reference evidence="4 5" key="1">
    <citation type="submission" date="2019-03" db="EMBL/GenBank/DDBJ databases">
        <title>Genomic Encyclopedia of Type Strains, Phase IV (KMG-IV): sequencing the most valuable type-strain genomes for metagenomic binning, comparative biology and taxonomic classification.</title>
        <authorList>
            <person name="Goeker M."/>
        </authorList>
    </citation>
    <scope>NUCLEOTIDE SEQUENCE [LARGE SCALE GENOMIC DNA]</scope>
    <source>
        <strain evidence="4 5">DSM 45765</strain>
    </source>
</reference>
<dbReference type="OrthoDB" id="9809781at2"/>
<gene>
    <name evidence="4" type="ORF">EV191_11948</name>
</gene>
<feature type="region of interest" description="Disordered" evidence="1">
    <location>
        <begin position="384"/>
        <end position="410"/>
    </location>
</feature>
<sequence length="410" mass="40503">MGCLVPTSTTLLRATGAPVAALLLGSLLTPAAAATQPANAVEEIAPGVSYERMELSTDNGSVVAHVLTAELGQSGVALDLLYPGEIAAGEAVSAMADSAGAVGGVNADFFNITQEHDPAPATSAPVGPVIANGNQLKAAVPDGQRFGPGLAEGTSTKDVFAVGADGAARVDTLTLAGSVQGDKGNFDLAGLNQYAIAVDGIGAFTSDWGTASRMRATCGTDTDRQAPCSSETAEVTITGGEVTDTADEPGSGDIAEDSVVLVGREQGAAELGELAVGDKVTVDYQLESADGTDLDFAVGGAPILRDGSALPDLDTGTLAPRTSAGVSADGKTVYLATVDGRSGSSVGMSIAELADLQVDLGAAAAVNLDGGGSSTLVARESGADKVTVRNDPSDGAERSVANGIGIRVGG</sequence>
<accession>A0A4R2Q786</accession>
<organism evidence="4 5">
    <name type="scientific">Tamaricihabitans halophyticus</name>
    <dbReference type="NCBI Taxonomy" id="1262583"/>
    <lineage>
        <taxon>Bacteria</taxon>
        <taxon>Bacillati</taxon>
        <taxon>Actinomycetota</taxon>
        <taxon>Actinomycetes</taxon>
        <taxon>Pseudonocardiales</taxon>
        <taxon>Pseudonocardiaceae</taxon>
        <taxon>Tamaricihabitans</taxon>
    </lineage>
</organism>
<evidence type="ECO:0000256" key="1">
    <source>
        <dbReference type="SAM" id="MobiDB-lite"/>
    </source>
</evidence>
<name>A0A4R2Q786_9PSEU</name>
<proteinExistence type="predicted"/>
<keyword evidence="5" id="KW-1185">Reference proteome</keyword>
<feature type="compositionally biased region" description="Basic and acidic residues" evidence="1">
    <location>
        <begin position="384"/>
        <end position="397"/>
    </location>
</feature>
<feature type="signal peptide" evidence="2">
    <location>
        <begin position="1"/>
        <end position="33"/>
    </location>
</feature>
<evidence type="ECO:0000313" key="5">
    <source>
        <dbReference type="Proteomes" id="UP000294911"/>
    </source>
</evidence>
<comment type="caution">
    <text evidence="4">The sequence shown here is derived from an EMBL/GenBank/DDBJ whole genome shotgun (WGS) entry which is preliminary data.</text>
</comment>
<dbReference type="AlphaFoldDB" id="A0A4R2Q786"/>
<dbReference type="InterPro" id="IPR018711">
    <property type="entry name" value="NAGPA"/>
</dbReference>
<dbReference type="Proteomes" id="UP000294911">
    <property type="component" value="Unassembled WGS sequence"/>
</dbReference>
<protein>
    <submittedName>
        <fullName evidence="4">Uncharacterized protein DUF2233</fullName>
    </submittedName>
</protein>
<dbReference type="PANTHER" id="PTHR40446">
    <property type="entry name" value="N-ACETYLGLUCOSAMINE-1-PHOSPHODIESTER ALPHA-N-ACETYLGLUCOSAMINIDASE"/>
    <property type="match status" value="1"/>
</dbReference>
<dbReference type="EMBL" id="SLXQ01000019">
    <property type="protein sequence ID" value="TCP44763.1"/>
    <property type="molecule type" value="Genomic_DNA"/>
</dbReference>
<feature type="chain" id="PRO_5020948615" evidence="2">
    <location>
        <begin position="34"/>
        <end position="410"/>
    </location>
</feature>
<evidence type="ECO:0000313" key="4">
    <source>
        <dbReference type="EMBL" id="TCP44763.1"/>
    </source>
</evidence>
<feature type="domain" description="Phosphodiester glycosidase" evidence="3">
    <location>
        <begin position="232"/>
        <end position="406"/>
    </location>
</feature>
<evidence type="ECO:0000256" key="2">
    <source>
        <dbReference type="SAM" id="SignalP"/>
    </source>
</evidence>
<evidence type="ECO:0000259" key="3">
    <source>
        <dbReference type="Pfam" id="PF09992"/>
    </source>
</evidence>
<dbReference type="Pfam" id="PF09992">
    <property type="entry name" value="NAGPA"/>
    <property type="match status" value="1"/>
</dbReference>